<dbReference type="EMBL" id="SLUO01000007">
    <property type="protein sequence ID" value="TCL57949.1"/>
    <property type="molecule type" value="Genomic_DNA"/>
</dbReference>
<evidence type="ECO:0000259" key="1">
    <source>
        <dbReference type="Pfam" id="PF04230"/>
    </source>
</evidence>
<dbReference type="STRING" id="1469948.GCA_000732725_02184"/>
<dbReference type="PANTHER" id="PTHR36836">
    <property type="entry name" value="COLANIC ACID BIOSYNTHESIS PROTEIN WCAK"/>
    <property type="match status" value="1"/>
</dbReference>
<protein>
    <submittedName>
        <fullName evidence="2">Polysaccharide pyruvyl transferase WcaK-like protein</fullName>
    </submittedName>
</protein>
<sequence length="398" mass="45353">MREKIVFYTHAGSGNHGCEAIVNTLCGMLKTEVALVTNSKKEDEKYSVNGMCELIQERKFSNHKLAHILYYIYRKITKDKESFILYRYHEVFGKKRSPLAISIGGDNYCYDMMLNDLFLANSAFNREGTATMLVGCSIEPELLNRKEISEDLARYKMIIARESITYEALVSHYKNAGGSPDILCYPDPAFTLKEKRLPLPEGFLEGKTVGINISPLVMDCEGKEGILLSSYKRLIEHIIGTTDMQVALIPHVVWDRNNDRIPIEELYRTYAHTKRVIKIEDGTCEELKGYISRCRMFIGARTHATIAAYSSCVPTLVAGYSVKAKGIAKDLFGAYDNYVLPVQQLENEEALIDAFQWMLDYEEEIRKHLKEVIPSYAKEAYKTGDEIEKIWNSVRVQG</sequence>
<dbReference type="Pfam" id="PF04230">
    <property type="entry name" value="PS_pyruv_trans"/>
    <property type="match status" value="1"/>
</dbReference>
<organism evidence="2 3">
    <name type="scientific">Kineothrix alysoides</name>
    <dbReference type="NCBI Taxonomy" id="1469948"/>
    <lineage>
        <taxon>Bacteria</taxon>
        <taxon>Bacillati</taxon>
        <taxon>Bacillota</taxon>
        <taxon>Clostridia</taxon>
        <taxon>Lachnospirales</taxon>
        <taxon>Lachnospiraceae</taxon>
        <taxon>Kineothrix</taxon>
    </lineage>
</organism>
<dbReference type="AlphaFoldDB" id="A0A4R1QVF4"/>
<keyword evidence="2" id="KW-0808">Transferase</keyword>
<proteinExistence type="predicted"/>
<comment type="caution">
    <text evidence="2">The sequence shown here is derived from an EMBL/GenBank/DDBJ whole genome shotgun (WGS) entry which is preliminary data.</text>
</comment>
<gene>
    <name evidence="2" type="ORF">EDD76_10763</name>
</gene>
<dbReference type="GO" id="GO:0016740">
    <property type="term" value="F:transferase activity"/>
    <property type="evidence" value="ECO:0007669"/>
    <property type="project" value="UniProtKB-KW"/>
</dbReference>
<name>A0A4R1QVF4_9FIRM</name>
<accession>A0A4R1QVF4</accession>
<dbReference type="RefSeq" id="WP_031390872.1">
    <property type="nucleotide sequence ID" value="NZ_JPNB01000002.1"/>
</dbReference>
<evidence type="ECO:0000313" key="3">
    <source>
        <dbReference type="Proteomes" id="UP000295718"/>
    </source>
</evidence>
<dbReference type="PANTHER" id="PTHR36836:SF1">
    <property type="entry name" value="COLANIC ACID BIOSYNTHESIS PROTEIN WCAK"/>
    <property type="match status" value="1"/>
</dbReference>
<keyword evidence="3" id="KW-1185">Reference proteome</keyword>
<evidence type="ECO:0000313" key="2">
    <source>
        <dbReference type="EMBL" id="TCL57949.1"/>
    </source>
</evidence>
<dbReference type="Proteomes" id="UP000295718">
    <property type="component" value="Unassembled WGS sequence"/>
</dbReference>
<feature type="domain" description="Polysaccharide pyruvyl transferase" evidence="1">
    <location>
        <begin position="70"/>
        <end position="321"/>
    </location>
</feature>
<dbReference type="InterPro" id="IPR007345">
    <property type="entry name" value="Polysacch_pyruvyl_Trfase"/>
</dbReference>
<reference evidence="2 3" key="1">
    <citation type="submission" date="2019-03" db="EMBL/GenBank/DDBJ databases">
        <title>Genomic Encyclopedia of Type Strains, Phase IV (KMG-IV): sequencing the most valuable type-strain genomes for metagenomic binning, comparative biology and taxonomic classification.</title>
        <authorList>
            <person name="Goeker M."/>
        </authorList>
    </citation>
    <scope>NUCLEOTIDE SEQUENCE [LARGE SCALE GENOMIC DNA]</scope>
    <source>
        <strain evidence="2 3">DSM 100556</strain>
    </source>
</reference>